<feature type="chain" id="PRO_5011983492" evidence="1">
    <location>
        <begin position="23"/>
        <end position="136"/>
    </location>
</feature>
<keyword evidence="1" id="KW-0732">Signal</keyword>
<reference evidence="3" key="1">
    <citation type="submission" date="2017-02" db="EMBL/GenBank/DDBJ databases">
        <authorList>
            <person name="Daims H."/>
        </authorList>
    </citation>
    <scope>NUCLEOTIDE SEQUENCE [LARGE SCALE GENOMIC DNA]</scope>
</reference>
<accession>A0A1R4H7R9</accession>
<proteinExistence type="predicted"/>
<sequence length="136" mass="14704">MTKLLLTLLWIAAAFTVAEVNAAQHHGGHGSKGSRAAGGGNCLKPKLEKFLPPNMASVAPGTEFSFVAFLEKPEQLEVTAKKLPVEINAEFKDPFYVITGKLPDSLRNTVARINIKVNAKSNACETENGWLVKITE</sequence>
<dbReference type="OrthoDB" id="5572492at2"/>
<dbReference type="EMBL" id="FUKI01000096">
    <property type="protein sequence ID" value="SJM91900.1"/>
    <property type="molecule type" value="Genomic_DNA"/>
</dbReference>
<feature type="signal peptide" evidence="1">
    <location>
        <begin position="1"/>
        <end position="22"/>
    </location>
</feature>
<name>A0A1R4H7R9_9GAMM</name>
<protein>
    <submittedName>
        <fullName evidence="2">Uncharacterized protein</fullName>
    </submittedName>
</protein>
<evidence type="ECO:0000313" key="3">
    <source>
        <dbReference type="Proteomes" id="UP000195667"/>
    </source>
</evidence>
<keyword evidence="3" id="KW-1185">Reference proteome</keyword>
<evidence type="ECO:0000256" key="1">
    <source>
        <dbReference type="SAM" id="SignalP"/>
    </source>
</evidence>
<evidence type="ECO:0000313" key="2">
    <source>
        <dbReference type="EMBL" id="SJM91900.1"/>
    </source>
</evidence>
<organism evidence="2 3">
    <name type="scientific">Crenothrix polyspora</name>
    <dbReference type="NCBI Taxonomy" id="360316"/>
    <lineage>
        <taxon>Bacteria</taxon>
        <taxon>Pseudomonadati</taxon>
        <taxon>Pseudomonadota</taxon>
        <taxon>Gammaproteobacteria</taxon>
        <taxon>Methylococcales</taxon>
        <taxon>Crenotrichaceae</taxon>
        <taxon>Crenothrix</taxon>
    </lineage>
</organism>
<gene>
    <name evidence="2" type="ORF">CRENPOLYSF1_220048</name>
</gene>
<dbReference type="AlphaFoldDB" id="A0A1R4H7R9"/>
<dbReference type="RefSeq" id="WP_087143152.1">
    <property type="nucleotide sequence ID" value="NZ_FUKI01000096.1"/>
</dbReference>
<dbReference type="Proteomes" id="UP000195667">
    <property type="component" value="Unassembled WGS sequence"/>
</dbReference>